<organism evidence="1 2">
    <name type="scientific">Triplophysa rosa</name>
    <name type="common">Cave loach</name>
    <dbReference type="NCBI Taxonomy" id="992332"/>
    <lineage>
        <taxon>Eukaryota</taxon>
        <taxon>Metazoa</taxon>
        <taxon>Chordata</taxon>
        <taxon>Craniata</taxon>
        <taxon>Vertebrata</taxon>
        <taxon>Euteleostomi</taxon>
        <taxon>Actinopterygii</taxon>
        <taxon>Neopterygii</taxon>
        <taxon>Teleostei</taxon>
        <taxon>Ostariophysi</taxon>
        <taxon>Cypriniformes</taxon>
        <taxon>Nemacheilidae</taxon>
        <taxon>Triplophysa</taxon>
    </lineage>
</organism>
<dbReference type="AlphaFoldDB" id="A0A9W7TL74"/>
<gene>
    <name evidence="1" type="ORF">IRJ41_016818</name>
</gene>
<accession>A0A9W7TL74</accession>
<dbReference type="Gene3D" id="1.20.1250.10">
    <property type="match status" value="1"/>
</dbReference>
<evidence type="ECO:0000313" key="1">
    <source>
        <dbReference type="EMBL" id="KAI7800953.1"/>
    </source>
</evidence>
<keyword evidence="2" id="KW-1185">Reference proteome</keyword>
<proteinExistence type="predicted"/>
<dbReference type="InterPro" id="IPR009079">
    <property type="entry name" value="4_helix_cytokine-like_core"/>
</dbReference>
<reference evidence="1" key="1">
    <citation type="submission" date="2021-02" db="EMBL/GenBank/DDBJ databases">
        <title>Comparative genomics reveals that relaxation of natural selection precedes convergent phenotypic evolution of cavefish.</title>
        <authorList>
            <person name="Peng Z."/>
        </authorList>
    </citation>
    <scope>NUCLEOTIDE SEQUENCE</scope>
    <source>
        <tissue evidence="1">Muscle</tissue>
    </source>
</reference>
<dbReference type="SUPFAM" id="SSF47266">
    <property type="entry name" value="4-helical cytokines"/>
    <property type="match status" value="1"/>
</dbReference>
<comment type="caution">
    <text evidence="1">The sequence shown here is derived from an EMBL/GenBank/DDBJ whole genome shotgun (WGS) entry which is preliminary data.</text>
</comment>
<name>A0A9W7TL74_TRIRA</name>
<dbReference type="EMBL" id="JAFHDT010000014">
    <property type="protein sequence ID" value="KAI7800953.1"/>
    <property type="molecule type" value="Genomic_DNA"/>
</dbReference>
<sequence length="145" mass="16483">QEGRAKHPHLFAGFNCTEQTTEMIPFTQTAVVCQPIAPATECVRNIRDDLWYYNHILKSYIDGVQNAVQDLNLVLMATKTLMSCLQESCPRLSAERTLPEWDVWNGSPFDDRLSLCKALKGFHIRAITMNRALGYITSGDHRKLN</sequence>
<dbReference type="Proteomes" id="UP001059041">
    <property type="component" value="Linkage Group LG14"/>
</dbReference>
<evidence type="ECO:0000313" key="2">
    <source>
        <dbReference type="Proteomes" id="UP001059041"/>
    </source>
</evidence>
<protein>
    <submittedName>
        <fullName evidence="1">IL-12 p35</fullName>
    </submittedName>
</protein>
<feature type="non-terminal residue" evidence="1">
    <location>
        <position position="1"/>
    </location>
</feature>